<sequence length="183" mass="19729">MMRKKSIPTTLIVILVLAVVATTVFAYCETWEEFIWSNGTLYYNNNAYTCGLEGGYFCDSTAGDDDLFYVNVGGVVVPFTYSTDTIWLTVSSFGGSKPTGQSGEVEDSGTWSGSAYVKSTSSSYTLGGTWNSRNDDFDYTSTPWTWDGEAEVMWCTPSGITGDGWGSGDIECTSNSAPCGSCD</sequence>
<gene>
    <name evidence="1" type="ORF">GF359_09720</name>
</gene>
<protein>
    <submittedName>
        <fullName evidence="1">Uncharacterized protein</fullName>
    </submittedName>
</protein>
<proteinExistence type="predicted"/>
<dbReference type="EMBL" id="WJKJ01000320">
    <property type="protein sequence ID" value="MBD3365477.1"/>
    <property type="molecule type" value="Genomic_DNA"/>
</dbReference>
<reference evidence="1" key="1">
    <citation type="submission" date="2019-11" db="EMBL/GenBank/DDBJ databases">
        <title>Microbial mats filling the niche in hypersaline microbial mats.</title>
        <authorList>
            <person name="Wong H.L."/>
            <person name="Macleod F.I."/>
            <person name="White R.A. III"/>
            <person name="Burns B.P."/>
        </authorList>
    </citation>
    <scope>NUCLEOTIDE SEQUENCE</scope>
    <source>
        <strain evidence="1">Bin_327</strain>
    </source>
</reference>
<dbReference type="AlphaFoldDB" id="A0A9D5KAY8"/>
<accession>A0A9D5KAY8</accession>
<dbReference type="Proteomes" id="UP000630660">
    <property type="component" value="Unassembled WGS sequence"/>
</dbReference>
<organism evidence="1 2">
    <name type="scientific">candidate division WOR-3 bacterium</name>
    <dbReference type="NCBI Taxonomy" id="2052148"/>
    <lineage>
        <taxon>Bacteria</taxon>
        <taxon>Bacteria division WOR-3</taxon>
    </lineage>
</organism>
<name>A0A9D5KAY8_UNCW3</name>
<comment type="caution">
    <text evidence="1">The sequence shown here is derived from an EMBL/GenBank/DDBJ whole genome shotgun (WGS) entry which is preliminary data.</text>
</comment>
<evidence type="ECO:0000313" key="2">
    <source>
        <dbReference type="Proteomes" id="UP000630660"/>
    </source>
</evidence>
<evidence type="ECO:0000313" key="1">
    <source>
        <dbReference type="EMBL" id="MBD3365477.1"/>
    </source>
</evidence>